<dbReference type="SUPFAM" id="SSF52317">
    <property type="entry name" value="Class I glutamine amidotransferase-like"/>
    <property type="match status" value="1"/>
</dbReference>
<dbReference type="FunFam" id="3.40.50.880:FF:000003">
    <property type="entry name" value="Anthranilate synthase component II"/>
    <property type="match status" value="1"/>
</dbReference>
<organism evidence="3 4">
    <name type="scientific">Sorangium cellulosum</name>
    <name type="common">Polyangium cellulosum</name>
    <dbReference type="NCBI Taxonomy" id="56"/>
    <lineage>
        <taxon>Bacteria</taxon>
        <taxon>Pseudomonadati</taxon>
        <taxon>Myxococcota</taxon>
        <taxon>Polyangia</taxon>
        <taxon>Polyangiales</taxon>
        <taxon>Polyangiaceae</taxon>
        <taxon>Sorangium</taxon>
    </lineage>
</organism>
<evidence type="ECO:0000259" key="2">
    <source>
        <dbReference type="Pfam" id="PF00117"/>
    </source>
</evidence>
<dbReference type="GO" id="GO:0005829">
    <property type="term" value="C:cytosol"/>
    <property type="evidence" value="ECO:0007669"/>
    <property type="project" value="TreeGrafter"/>
</dbReference>
<dbReference type="PRINTS" id="PR00097">
    <property type="entry name" value="ANTSNTHASEII"/>
</dbReference>
<dbReference type="GO" id="GO:0004049">
    <property type="term" value="F:anthranilate synthase activity"/>
    <property type="evidence" value="ECO:0007669"/>
    <property type="project" value="TreeGrafter"/>
</dbReference>
<dbReference type="InterPro" id="IPR017926">
    <property type="entry name" value="GATASE"/>
</dbReference>
<dbReference type="EMBL" id="JELY01003614">
    <property type="protein sequence ID" value="KYF47510.1"/>
    <property type="molecule type" value="Genomic_DNA"/>
</dbReference>
<dbReference type="CDD" id="cd01743">
    <property type="entry name" value="GATase1_Anthranilate_Synthase"/>
    <property type="match status" value="1"/>
</dbReference>
<feature type="domain" description="Glutamine amidotransferase" evidence="2">
    <location>
        <begin position="6"/>
        <end position="186"/>
    </location>
</feature>
<dbReference type="PROSITE" id="PS51273">
    <property type="entry name" value="GATASE_TYPE_1"/>
    <property type="match status" value="1"/>
</dbReference>
<dbReference type="NCBIfam" id="TIGR00566">
    <property type="entry name" value="trpG_papA"/>
    <property type="match status" value="1"/>
</dbReference>
<dbReference type="PANTHER" id="PTHR43418:SF4">
    <property type="entry name" value="MULTIFUNCTIONAL TRYPTOPHAN BIOSYNTHESIS PROTEIN"/>
    <property type="match status" value="1"/>
</dbReference>
<dbReference type="InterPro" id="IPR006221">
    <property type="entry name" value="TrpG/PapA_dom"/>
</dbReference>
<dbReference type="PRINTS" id="PR00096">
    <property type="entry name" value="GATASE"/>
</dbReference>
<gene>
    <name evidence="3" type="ORF">BE08_46145</name>
</gene>
<name>A0A150NZ77_SORCE</name>
<proteinExistence type="predicted"/>
<protein>
    <submittedName>
        <fullName evidence="3">Anthranilate synthase</fullName>
    </submittedName>
</protein>
<dbReference type="AlphaFoldDB" id="A0A150NZ77"/>
<dbReference type="GO" id="GO:0000162">
    <property type="term" value="P:L-tryptophan biosynthetic process"/>
    <property type="evidence" value="ECO:0007669"/>
    <property type="project" value="TreeGrafter"/>
</dbReference>
<dbReference type="Proteomes" id="UP000075420">
    <property type="component" value="Unassembled WGS sequence"/>
</dbReference>
<dbReference type="Pfam" id="PF00117">
    <property type="entry name" value="GATase"/>
    <property type="match status" value="1"/>
</dbReference>
<sequence>MPAKLLVIDNYDSFTFNLVQMFRNYDLDISVFRADALSVEDVARQRPDYVLVSPGPKSPSAAGISTELIRRYQGEFPILGVCLGMQCMNEAFGGSTVHAPVPMHGKTSAVVHDGAGLFEGVPQPFTVARYHSLAISDISESLRVNARSTDGVPMAIQHVRHPLFGVQFHPESFLTQHGFTLVENFLRSGPLKGALS</sequence>
<evidence type="ECO:0000313" key="3">
    <source>
        <dbReference type="EMBL" id="KYF47510.1"/>
    </source>
</evidence>
<keyword evidence="1" id="KW-0315">Glutamine amidotransferase</keyword>
<dbReference type="InterPro" id="IPR029062">
    <property type="entry name" value="Class_I_gatase-like"/>
</dbReference>
<dbReference type="PANTHER" id="PTHR43418">
    <property type="entry name" value="MULTIFUNCTIONAL TRYPTOPHAN BIOSYNTHESIS PROTEIN-RELATED"/>
    <property type="match status" value="1"/>
</dbReference>
<dbReference type="Gene3D" id="3.40.50.880">
    <property type="match status" value="1"/>
</dbReference>
<dbReference type="InterPro" id="IPR050472">
    <property type="entry name" value="Anth_synth/Amidotransfase"/>
</dbReference>
<dbReference type="PRINTS" id="PR00099">
    <property type="entry name" value="CPSGATASE"/>
</dbReference>
<evidence type="ECO:0000256" key="1">
    <source>
        <dbReference type="ARBA" id="ARBA00022962"/>
    </source>
</evidence>
<accession>A0A150NZ77</accession>
<evidence type="ECO:0000313" key="4">
    <source>
        <dbReference type="Proteomes" id="UP000075420"/>
    </source>
</evidence>
<reference evidence="3 4" key="1">
    <citation type="submission" date="2014-02" db="EMBL/GenBank/DDBJ databases">
        <title>The small core and large imbalanced accessory genome model reveals a collaborative survival strategy of Sorangium cellulosum strains in nature.</title>
        <authorList>
            <person name="Han K."/>
            <person name="Peng R."/>
            <person name="Blom J."/>
            <person name="Li Y.-Z."/>
        </authorList>
    </citation>
    <scope>NUCLEOTIDE SEQUENCE [LARGE SCALE GENOMIC DNA]</scope>
    <source>
        <strain evidence="3 4">So0157-25</strain>
    </source>
</reference>
<comment type="caution">
    <text evidence="3">The sequence shown here is derived from an EMBL/GenBank/DDBJ whole genome shotgun (WGS) entry which is preliminary data.</text>
</comment>